<sequence>MTFNWLECNDTFHVLAGRWLQSERYISPVVKKYRTRIQSFKGRKIKFIFKDANNPYVFILSSYDTVNFKTTEFALDPSNKWFDPKSHSSGLPRIVWCDGPYPASASDLTIFRGGKKDQDIRTWDHDALFFKIPAGKKLVRDGGYAGEAAKILLQSLSHPAEMRIWIGKVKARQETMHARLKSYKILHNRFYYGTSTQQKMDYHKMATEAIVVLTQYAYENGHPPFDVKMPKC</sequence>
<protein>
    <recommendedName>
        <fullName evidence="3">DDE Tnp4 domain-containing protein</fullName>
    </recommendedName>
</protein>
<organism evidence="1 2">
    <name type="scientific">Cyclotella atomus</name>
    <dbReference type="NCBI Taxonomy" id="382360"/>
    <lineage>
        <taxon>Eukaryota</taxon>
        <taxon>Sar</taxon>
        <taxon>Stramenopiles</taxon>
        <taxon>Ochrophyta</taxon>
        <taxon>Bacillariophyta</taxon>
        <taxon>Coscinodiscophyceae</taxon>
        <taxon>Thalassiosirophycidae</taxon>
        <taxon>Stephanodiscales</taxon>
        <taxon>Stephanodiscaceae</taxon>
        <taxon>Cyclotella</taxon>
    </lineage>
</organism>
<keyword evidence="2" id="KW-1185">Reference proteome</keyword>
<dbReference type="Proteomes" id="UP001530400">
    <property type="component" value="Unassembled WGS sequence"/>
</dbReference>
<evidence type="ECO:0008006" key="3">
    <source>
        <dbReference type="Google" id="ProtNLM"/>
    </source>
</evidence>
<evidence type="ECO:0000313" key="1">
    <source>
        <dbReference type="EMBL" id="KAL3779596.1"/>
    </source>
</evidence>
<proteinExistence type="predicted"/>
<comment type="caution">
    <text evidence="1">The sequence shown here is derived from an EMBL/GenBank/DDBJ whole genome shotgun (WGS) entry which is preliminary data.</text>
</comment>
<dbReference type="EMBL" id="JALLPJ020000927">
    <property type="protein sequence ID" value="KAL3779596.1"/>
    <property type="molecule type" value="Genomic_DNA"/>
</dbReference>
<dbReference type="AlphaFoldDB" id="A0ABD3NWN1"/>
<name>A0ABD3NWN1_9STRA</name>
<gene>
    <name evidence="1" type="ORF">ACHAWO_006352</name>
</gene>
<reference evidence="1 2" key="1">
    <citation type="submission" date="2024-10" db="EMBL/GenBank/DDBJ databases">
        <title>Updated reference genomes for cyclostephanoid diatoms.</title>
        <authorList>
            <person name="Roberts W.R."/>
            <person name="Alverson A.J."/>
        </authorList>
    </citation>
    <scope>NUCLEOTIDE SEQUENCE [LARGE SCALE GENOMIC DNA]</scope>
    <source>
        <strain evidence="1 2">AJA010-31</strain>
    </source>
</reference>
<accession>A0ABD3NWN1</accession>
<evidence type="ECO:0000313" key="2">
    <source>
        <dbReference type="Proteomes" id="UP001530400"/>
    </source>
</evidence>